<name>A0A0F9UFS8_9ZZZZ</name>
<dbReference type="EMBL" id="LAZR01000150">
    <property type="protein sequence ID" value="KKN86227.1"/>
    <property type="molecule type" value="Genomic_DNA"/>
</dbReference>
<gene>
    <name evidence="1" type="ORF">LCGC14_0270960</name>
</gene>
<comment type="caution">
    <text evidence="1">The sequence shown here is derived from an EMBL/GenBank/DDBJ whole genome shotgun (WGS) entry which is preliminary data.</text>
</comment>
<sequence>MKHFYNAVNQQDENIIRDMVHQTINSLRHFPDQAETVRLGIDAQSAQILARLIEIGIAPRGNELPNSMRERIAQFGKVQLQVTRTHATELAAQIEVGMARHENGVDDPSTFVLH</sequence>
<reference evidence="1" key="1">
    <citation type="journal article" date="2015" name="Nature">
        <title>Complex archaea that bridge the gap between prokaryotes and eukaryotes.</title>
        <authorList>
            <person name="Spang A."/>
            <person name="Saw J.H."/>
            <person name="Jorgensen S.L."/>
            <person name="Zaremba-Niedzwiedzka K."/>
            <person name="Martijn J."/>
            <person name="Lind A.E."/>
            <person name="van Eijk R."/>
            <person name="Schleper C."/>
            <person name="Guy L."/>
            <person name="Ettema T.J."/>
        </authorList>
    </citation>
    <scope>NUCLEOTIDE SEQUENCE</scope>
</reference>
<accession>A0A0F9UFS8</accession>
<dbReference type="AlphaFoldDB" id="A0A0F9UFS8"/>
<proteinExistence type="predicted"/>
<evidence type="ECO:0000313" key="1">
    <source>
        <dbReference type="EMBL" id="KKN86227.1"/>
    </source>
</evidence>
<organism evidence="1">
    <name type="scientific">marine sediment metagenome</name>
    <dbReference type="NCBI Taxonomy" id="412755"/>
    <lineage>
        <taxon>unclassified sequences</taxon>
        <taxon>metagenomes</taxon>
        <taxon>ecological metagenomes</taxon>
    </lineage>
</organism>
<protein>
    <submittedName>
        <fullName evidence="1">Uncharacterized protein</fullName>
    </submittedName>
</protein>